<dbReference type="InterPro" id="IPR010982">
    <property type="entry name" value="Lambda_DNA-bd_dom_sf"/>
</dbReference>
<dbReference type="KEGG" id="apac:S7S_16965"/>
<gene>
    <name evidence="1" type="ORF">S7S_16965</name>
</gene>
<evidence type="ECO:0000313" key="1">
    <source>
        <dbReference type="EMBL" id="AJD49805.1"/>
    </source>
</evidence>
<evidence type="ECO:0000313" key="2">
    <source>
        <dbReference type="Proteomes" id="UP000006764"/>
    </source>
</evidence>
<reference evidence="1 2" key="1">
    <citation type="journal article" date="2012" name="J. Bacteriol.">
        <title>Genome sequence of an alkane-degrading bacterium, Alcanivorax pacificus type strain W11-5, isolated from deep sea sediment.</title>
        <authorList>
            <person name="Lai Q."/>
            <person name="Shao Z."/>
        </authorList>
    </citation>
    <scope>NUCLEOTIDE SEQUENCE [LARGE SCALE GENOMIC DNA]</scope>
    <source>
        <strain evidence="1 2">W11-5</strain>
    </source>
</reference>
<accession>A0A0B4XSU7</accession>
<proteinExistence type="predicted"/>
<dbReference type="Proteomes" id="UP000006764">
    <property type="component" value="Chromosome"/>
</dbReference>
<evidence type="ECO:0008006" key="3">
    <source>
        <dbReference type="Google" id="ProtNLM"/>
    </source>
</evidence>
<sequence length="83" mass="9174">MNHLAALGRRLREARRRRFPDDDMQAFALRIGVARSTLQKMEQGDPGVALGRYYAAAEVLGLASGFEALFVMEASLFDDDGTL</sequence>
<dbReference type="CDD" id="cd00093">
    <property type="entry name" value="HTH_XRE"/>
    <property type="match status" value="1"/>
</dbReference>
<name>A0A0B4XSU7_9GAMM</name>
<dbReference type="Gene3D" id="1.10.260.40">
    <property type="entry name" value="lambda repressor-like DNA-binding domains"/>
    <property type="match status" value="1"/>
</dbReference>
<dbReference type="GO" id="GO:0003677">
    <property type="term" value="F:DNA binding"/>
    <property type="evidence" value="ECO:0007669"/>
    <property type="project" value="InterPro"/>
</dbReference>
<dbReference type="RefSeq" id="WP_008733001.1">
    <property type="nucleotide sequence ID" value="NZ_CP004387.1"/>
</dbReference>
<keyword evidence="2" id="KW-1185">Reference proteome</keyword>
<dbReference type="STRING" id="391936.S7S_16965"/>
<dbReference type="InterPro" id="IPR001387">
    <property type="entry name" value="Cro/C1-type_HTH"/>
</dbReference>
<dbReference type="HOGENOM" id="CLU_153788_1_0_6"/>
<organism evidence="1 2">
    <name type="scientific">Isoalcanivorax pacificus W11-5</name>
    <dbReference type="NCBI Taxonomy" id="391936"/>
    <lineage>
        <taxon>Bacteria</taxon>
        <taxon>Pseudomonadati</taxon>
        <taxon>Pseudomonadota</taxon>
        <taxon>Gammaproteobacteria</taxon>
        <taxon>Oceanospirillales</taxon>
        <taxon>Alcanivoracaceae</taxon>
        <taxon>Isoalcanivorax</taxon>
    </lineage>
</organism>
<dbReference type="OrthoDB" id="6120382at2"/>
<protein>
    <recommendedName>
        <fullName evidence="3">XRE family transcriptional regulator</fullName>
    </recommendedName>
</protein>
<dbReference type="AlphaFoldDB" id="A0A0B4XSU7"/>
<dbReference type="EMBL" id="CP004387">
    <property type="protein sequence ID" value="AJD49805.1"/>
    <property type="molecule type" value="Genomic_DNA"/>
</dbReference>
<dbReference type="SUPFAM" id="SSF47413">
    <property type="entry name" value="lambda repressor-like DNA-binding domains"/>
    <property type="match status" value="1"/>
</dbReference>